<dbReference type="InterPro" id="IPR002347">
    <property type="entry name" value="SDR_fam"/>
</dbReference>
<evidence type="ECO:0000313" key="3">
    <source>
        <dbReference type="Proteomes" id="UP000464675"/>
    </source>
</evidence>
<dbReference type="GO" id="GO:0005737">
    <property type="term" value="C:cytoplasm"/>
    <property type="evidence" value="ECO:0007669"/>
    <property type="project" value="TreeGrafter"/>
</dbReference>
<dbReference type="Gene3D" id="3.40.50.720">
    <property type="entry name" value="NAD(P)-binding Rossmann-like Domain"/>
    <property type="match status" value="1"/>
</dbReference>
<keyword evidence="3" id="KW-1185">Reference proteome</keyword>
<name>A0A6P1TEV0_9GAMM</name>
<dbReference type="OrthoDB" id="9785826at2"/>
<dbReference type="GO" id="GO:0016491">
    <property type="term" value="F:oxidoreductase activity"/>
    <property type="evidence" value="ECO:0007669"/>
    <property type="project" value="TreeGrafter"/>
</dbReference>
<evidence type="ECO:0000313" key="4">
    <source>
        <dbReference type="Proteomes" id="UP000563601"/>
    </source>
</evidence>
<organism evidence="1 4">
    <name type="scientific">Microbulbifer hydrolyticus</name>
    <dbReference type="NCBI Taxonomy" id="48074"/>
    <lineage>
        <taxon>Bacteria</taxon>
        <taxon>Pseudomonadati</taxon>
        <taxon>Pseudomonadota</taxon>
        <taxon>Gammaproteobacteria</taxon>
        <taxon>Cellvibrionales</taxon>
        <taxon>Microbulbiferaceae</taxon>
        <taxon>Microbulbifer</taxon>
    </lineage>
</organism>
<dbReference type="Pfam" id="PF13561">
    <property type="entry name" value="adh_short_C2"/>
    <property type="match status" value="1"/>
</dbReference>
<dbReference type="Proteomes" id="UP000464675">
    <property type="component" value="Chromosome"/>
</dbReference>
<dbReference type="AlphaFoldDB" id="A0A6P1TEV0"/>
<dbReference type="PANTHER" id="PTHR43544">
    <property type="entry name" value="SHORT-CHAIN DEHYDROGENASE/REDUCTASE"/>
    <property type="match status" value="1"/>
</dbReference>
<gene>
    <name evidence="2" type="ORF">GTQ55_12765</name>
    <name evidence="1" type="ORF">HNQ53_002319</name>
</gene>
<dbReference type="Proteomes" id="UP000563601">
    <property type="component" value="Unassembled WGS sequence"/>
</dbReference>
<reference evidence="1 4" key="2">
    <citation type="submission" date="2020-08" db="EMBL/GenBank/DDBJ databases">
        <title>Genomic Encyclopedia of Type Strains, Phase IV (KMG-IV): sequencing the most valuable type-strain genomes for metagenomic binning, comparative biology and taxonomic classification.</title>
        <authorList>
            <person name="Goeker M."/>
        </authorList>
    </citation>
    <scope>NUCLEOTIDE SEQUENCE [LARGE SCALE GENOMIC DNA]</scope>
    <source>
        <strain evidence="1 4">DSM 11525</strain>
    </source>
</reference>
<reference evidence="2 3" key="1">
    <citation type="submission" date="2020-01" db="EMBL/GenBank/DDBJ databases">
        <title>The possibility of degradation of plastic by Microbulbifer hydrolyticus IRE-31.</title>
        <authorList>
            <person name="Liu L."/>
        </authorList>
    </citation>
    <scope>NUCLEOTIDE SEQUENCE [LARGE SCALE GENOMIC DNA]</scope>
    <source>
        <strain evidence="2 3">IRE-31</strain>
    </source>
</reference>
<dbReference type="EMBL" id="JACHHR010000003">
    <property type="protein sequence ID" value="MBB5212094.1"/>
    <property type="molecule type" value="Genomic_DNA"/>
</dbReference>
<dbReference type="SUPFAM" id="SSF51735">
    <property type="entry name" value="NAD(P)-binding Rossmann-fold domains"/>
    <property type="match status" value="1"/>
</dbReference>
<dbReference type="InterPro" id="IPR051468">
    <property type="entry name" value="Fungal_SecMetab_SDRs"/>
</dbReference>
<sequence length="246" mass="26847">MPQSETTQPQSILLAGASGGVGGALCRELAARFPEAILLTISRGDIAPISASHQHLISTLSDPESVPAITEWLRGQPLPNWIIDCCGSLHWAGHSPEKNLLQCTDEALQQSLTCNVLTHLHLAQAVAPLLQRRSPLTWASLSAKVGSIEDNQLGGWYSYRMSKAALNMLVRNLSIEWGRKVEDCRVVAVHPGTTDTPLSQPFQDNIPTDKLYTPEQSARRIVSVLEALPQSDSGKLLFWDGTTIPW</sequence>
<dbReference type="RefSeq" id="WP_161859083.1">
    <property type="nucleotide sequence ID" value="NZ_CP047491.1"/>
</dbReference>
<protein>
    <submittedName>
        <fullName evidence="1">NAD(P)-dependent dehydrogenase (Short-subunit alcohol dehydrogenase family)</fullName>
    </submittedName>
    <submittedName>
        <fullName evidence="2">SDR family NAD(P)-dependent oxidoreductase</fullName>
    </submittedName>
</protein>
<accession>A0A6P1TEV0</accession>
<dbReference type="InterPro" id="IPR036291">
    <property type="entry name" value="NAD(P)-bd_dom_sf"/>
</dbReference>
<dbReference type="PANTHER" id="PTHR43544:SF12">
    <property type="entry name" value="NAD(P)-BINDING ROSSMANN-FOLD SUPERFAMILY PROTEIN"/>
    <property type="match status" value="1"/>
</dbReference>
<dbReference type="PRINTS" id="PR00081">
    <property type="entry name" value="GDHRDH"/>
</dbReference>
<dbReference type="EMBL" id="CP047491">
    <property type="protein sequence ID" value="QHQ39769.1"/>
    <property type="molecule type" value="Genomic_DNA"/>
</dbReference>
<proteinExistence type="predicted"/>
<evidence type="ECO:0000313" key="1">
    <source>
        <dbReference type="EMBL" id="MBB5212094.1"/>
    </source>
</evidence>
<evidence type="ECO:0000313" key="2">
    <source>
        <dbReference type="EMBL" id="QHQ39769.1"/>
    </source>
</evidence>